<dbReference type="Gene3D" id="3.50.50.60">
    <property type="entry name" value="FAD/NAD(P)-binding domain"/>
    <property type="match status" value="2"/>
</dbReference>
<keyword evidence="2" id="KW-0472">Membrane</keyword>
<sequence length="419" mass="44463">MTGDRRTIAIIGAGIVGVSTALWLLRAGNDVVLIDRTGPAEGASFGNGGVLAASGFVPATGPGLPAALPRMLMSRDAPLFLRWRHLPRALPWLLRYLSYCSASQTTRIARAMAALTEGSYDEHRALSDGTEAARYLFASDYLHVFPDRAAFEAERAEWDLCRAAGYTWTEMDRAALKAYDPAFSSATGFAVALPGHGYVSDPAAYVRALARHAENAGLRLLRADATAIVTEGGEIRGVRAGGEVVACDAAVIAAGAWSASLCRQLGLRVPLESERGYHLDLWEPSITLRAPTMVSGGQFVMTPMEGRLRLAGALEIGGLTAGPSDAPVALLRRLARAALPGLRWSHETSWLGHRPGIPDSLPVIGEVPGAQGVWTAFGHHHLGLTSGPRTGKLLARMIAGGRQNTDMAPYAPARFSRSA</sequence>
<dbReference type="EMBL" id="FNPF01000008">
    <property type="protein sequence ID" value="SDY44054.1"/>
    <property type="molecule type" value="Genomic_DNA"/>
</dbReference>
<keyword evidence="5" id="KW-1185">Reference proteome</keyword>
<evidence type="ECO:0000313" key="5">
    <source>
        <dbReference type="Proteomes" id="UP000199286"/>
    </source>
</evidence>
<accession>A0A1H3JXR0</accession>
<gene>
    <name evidence="4" type="ORF">SAMN05444340_10819</name>
</gene>
<dbReference type="Proteomes" id="UP000199286">
    <property type="component" value="Unassembled WGS sequence"/>
</dbReference>
<dbReference type="PANTHER" id="PTHR13847">
    <property type="entry name" value="SARCOSINE DEHYDROGENASE-RELATED"/>
    <property type="match status" value="1"/>
</dbReference>
<organism evidence="4 5">
    <name type="scientific">Citreimonas salinaria</name>
    <dbReference type="NCBI Taxonomy" id="321339"/>
    <lineage>
        <taxon>Bacteria</taxon>
        <taxon>Pseudomonadati</taxon>
        <taxon>Pseudomonadota</taxon>
        <taxon>Alphaproteobacteria</taxon>
        <taxon>Rhodobacterales</taxon>
        <taxon>Roseobacteraceae</taxon>
        <taxon>Citreimonas</taxon>
    </lineage>
</organism>
<protein>
    <submittedName>
        <fullName evidence="4">D-amino-acid dehydrogenase</fullName>
    </submittedName>
</protein>
<dbReference type="SUPFAM" id="SSF51905">
    <property type="entry name" value="FAD/NAD(P)-binding domain"/>
    <property type="match status" value="1"/>
</dbReference>
<evidence type="ECO:0000313" key="4">
    <source>
        <dbReference type="EMBL" id="SDY44054.1"/>
    </source>
</evidence>
<feature type="transmembrane region" description="Helical" evidence="2">
    <location>
        <begin position="7"/>
        <end position="25"/>
    </location>
</feature>
<dbReference type="PANTHER" id="PTHR13847:SF289">
    <property type="entry name" value="GLYCINE OXIDASE"/>
    <property type="match status" value="1"/>
</dbReference>
<evidence type="ECO:0000259" key="3">
    <source>
        <dbReference type="Pfam" id="PF01266"/>
    </source>
</evidence>
<dbReference type="Pfam" id="PF01266">
    <property type="entry name" value="DAO"/>
    <property type="match status" value="1"/>
</dbReference>
<dbReference type="RefSeq" id="WP_089883321.1">
    <property type="nucleotide sequence ID" value="NZ_FNPF01000008.1"/>
</dbReference>
<feature type="domain" description="FAD dependent oxidoreductase" evidence="3">
    <location>
        <begin position="8"/>
        <end position="397"/>
    </location>
</feature>
<dbReference type="OrthoDB" id="9805337at2"/>
<keyword evidence="2" id="KW-0812">Transmembrane</keyword>
<dbReference type="SUPFAM" id="SSF54373">
    <property type="entry name" value="FAD-linked reductases, C-terminal domain"/>
    <property type="match status" value="1"/>
</dbReference>
<keyword evidence="1" id="KW-0560">Oxidoreductase</keyword>
<dbReference type="GO" id="GO:0005737">
    <property type="term" value="C:cytoplasm"/>
    <property type="evidence" value="ECO:0007669"/>
    <property type="project" value="TreeGrafter"/>
</dbReference>
<dbReference type="AlphaFoldDB" id="A0A1H3JXR0"/>
<evidence type="ECO:0000256" key="2">
    <source>
        <dbReference type="SAM" id="Phobius"/>
    </source>
</evidence>
<dbReference type="InterPro" id="IPR036188">
    <property type="entry name" value="FAD/NAD-bd_sf"/>
</dbReference>
<reference evidence="4 5" key="1">
    <citation type="submission" date="2016-10" db="EMBL/GenBank/DDBJ databases">
        <authorList>
            <person name="de Groot N.N."/>
        </authorList>
    </citation>
    <scope>NUCLEOTIDE SEQUENCE [LARGE SCALE GENOMIC DNA]</scope>
    <source>
        <strain evidence="4 5">DSM 26880</strain>
    </source>
</reference>
<dbReference type="InterPro" id="IPR006076">
    <property type="entry name" value="FAD-dep_OxRdtase"/>
</dbReference>
<evidence type="ECO:0000256" key="1">
    <source>
        <dbReference type="ARBA" id="ARBA00023002"/>
    </source>
</evidence>
<dbReference type="STRING" id="321339.SAMN05444340_10819"/>
<dbReference type="Gene3D" id="3.30.9.10">
    <property type="entry name" value="D-Amino Acid Oxidase, subunit A, domain 2"/>
    <property type="match status" value="1"/>
</dbReference>
<keyword evidence="2" id="KW-1133">Transmembrane helix</keyword>
<name>A0A1H3JXR0_9RHOB</name>
<dbReference type="GO" id="GO:0016491">
    <property type="term" value="F:oxidoreductase activity"/>
    <property type="evidence" value="ECO:0007669"/>
    <property type="project" value="UniProtKB-KW"/>
</dbReference>
<proteinExistence type="predicted"/>